<name>A0A2P2QWG9_RHIMU</name>
<protein>
    <submittedName>
        <fullName evidence="1">Uncharacterized protein</fullName>
    </submittedName>
</protein>
<dbReference type="AlphaFoldDB" id="A0A2P2QWG9"/>
<accession>A0A2P2QWG9</accession>
<reference evidence="1" key="1">
    <citation type="submission" date="2018-02" db="EMBL/GenBank/DDBJ databases">
        <title>Rhizophora mucronata_Transcriptome.</title>
        <authorList>
            <person name="Meera S.P."/>
            <person name="Sreeshan A."/>
            <person name="Augustine A."/>
        </authorList>
    </citation>
    <scope>NUCLEOTIDE SEQUENCE</scope>
    <source>
        <tissue evidence="1">Leaf</tissue>
    </source>
</reference>
<dbReference type="EMBL" id="GGEC01090866">
    <property type="protein sequence ID" value="MBX71350.1"/>
    <property type="molecule type" value="Transcribed_RNA"/>
</dbReference>
<evidence type="ECO:0000313" key="1">
    <source>
        <dbReference type="EMBL" id="MBX71350.1"/>
    </source>
</evidence>
<sequence>MFCVCWLVPLHQYIKIFHVYFSHSPCN</sequence>
<organism evidence="1">
    <name type="scientific">Rhizophora mucronata</name>
    <name type="common">Asiatic mangrove</name>
    <dbReference type="NCBI Taxonomy" id="61149"/>
    <lineage>
        <taxon>Eukaryota</taxon>
        <taxon>Viridiplantae</taxon>
        <taxon>Streptophyta</taxon>
        <taxon>Embryophyta</taxon>
        <taxon>Tracheophyta</taxon>
        <taxon>Spermatophyta</taxon>
        <taxon>Magnoliopsida</taxon>
        <taxon>eudicotyledons</taxon>
        <taxon>Gunneridae</taxon>
        <taxon>Pentapetalae</taxon>
        <taxon>rosids</taxon>
        <taxon>fabids</taxon>
        <taxon>Malpighiales</taxon>
        <taxon>Rhizophoraceae</taxon>
        <taxon>Rhizophora</taxon>
    </lineage>
</organism>
<proteinExistence type="predicted"/>